<dbReference type="GO" id="GO:0042158">
    <property type="term" value="P:lipoprotein biosynthetic process"/>
    <property type="evidence" value="ECO:0007669"/>
    <property type="project" value="InterPro"/>
</dbReference>
<name>A0A1M4T6X2_9FIRM</name>
<feature type="transmembrane region" description="Helical" evidence="7">
    <location>
        <begin position="80"/>
        <end position="102"/>
    </location>
</feature>
<keyword evidence="3 8" id="KW-0808">Transferase</keyword>
<keyword evidence="9" id="KW-1185">Reference proteome</keyword>
<sequence>MSMTIGSIGGIPMYLFGSIAAVGILLGLMLTRWTAWLYDESFPFAVDVALWGIPLGLIFGRIGHVLRFWEFFADDPVKIMYFWEGGFSPYGAGIGFVAALFLCCKKEGESFWRWMDVMVPAVSLMLVLYAFSGFFLQMTVGMPLPLDIPNDDALAEYVEYSYRPSGFEGYEYFKPVALYQTGLMGIVFLLTIVMTIFQARGNIMNAGRLALMSIFIAALVRFGCGFFYLATKPGLHMGQIAALIVMTACAVLFITRRGVKKWSVYR</sequence>
<evidence type="ECO:0000313" key="8">
    <source>
        <dbReference type="EMBL" id="SHE40263.1"/>
    </source>
</evidence>
<evidence type="ECO:0000256" key="3">
    <source>
        <dbReference type="ARBA" id="ARBA00022679"/>
    </source>
</evidence>
<evidence type="ECO:0000256" key="4">
    <source>
        <dbReference type="ARBA" id="ARBA00022692"/>
    </source>
</evidence>
<reference evidence="8 9" key="1">
    <citation type="submission" date="2016-11" db="EMBL/GenBank/DDBJ databases">
        <authorList>
            <person name="Jaros S."/>
            <person name="Januszkiewicz K."/>
            <person name="Wedrychowicz H."/>
        </authorList>
    </citation>
    <scope>NUCLEOTIDE SEQUENCE [LARGE SCALE GENOMIC DNA]</scope>
    <source>
        <strain evidence="8 9">DSM 10502</strain>
    </source>
</reference>
<dbReference type="RefSeq" id="WP_072934485.1">
    <property type="nucleotide sequence ID" value="NZ_FQUG01000002.1"/>
</dbReference>
<dbReference type="InterPro" id="IPR001640">
    <property type="entry name" value="Lgt"/>
</dbReference>
<protein>
    <submittedName>
        <fullName evidence="8">Prolipoprotein diacylglyceryl transferase</fullName>
    </submittedName>
</protein>
<evidence type="ECO:0000256" key="7">
    <source>
        <dbReference type="SAM" id="Phobius"/>
    </source>
</evidence>
<feature type="transmembrane region" description="Helical" evidence="7">
    <location>
        <begin position="42"/>
        <end position="60"/>
    </location>
</feature>
<dbReference type="OrthoDB" id="871140at2"/>
<keyword evidence="8" id="KW-0449">Lipoprotein</keyword>
<evidence type="ECO:0000256" key="5">
    <source>
        <dbReference type="ARBA" id="ARBA00022989"/>
    </source>
</evidence>
<dbReference type="PANTHER" id="PTHR30589:SF0">
    <property type="entry name" value="PHOSPHATIDYLGLYCEROL--PROLIPOPROTEIN DIACYLGLYCERYL TRANSFERASE"/>
    <property type="match status" value="1"/>
</dbReference>
<feature type="transmembrane region" description="Helical" evidence="7">
    <location>
        <begin position="114"/>
        <end position="136"/>
    </location>
</feature>
<evidence type="ECO:0000313" key="9">
    <source>
        <dbReference type="Proteomes" id="UP000184404"/>
    </source>
</evidence>
<feature type="transmembrane region" description="Helical" evidence="7">
    <location>
        <begin position="236"/>
        <end position="255"/>
    </location>
</feature>
<dbReference type="Pfam" id="PF01790">
    <property type="entry name" value="LGT"/>
    <property type="match status" value="1"/>
</dbReference>
<dbReference type="Proteomes" id="UP000184404">
    <property type="component" value="Unassembled WGS sequence"/>
</dbReference>
<keyword evidence="2" id="KW-1003">Cell membrane</keyword>
<gene>
    <name evidence="8" type="ORF">SAMN02745190_00387</name>
</gene>
<keyword evidence="5 7" id="KW-1133">Transmembrane helix</keyword>
<feature type="transmembrane region" description="Helical" evidence="7">
    <location>
        <begin position="12"/>
        <end position="30"/>
    </location>
</feature>
<comment type="similarity">
    <text evidence="1">Belongs to the Lgt family.</text>
</comment>
<keyword evidence="4 7" id="KW-0812">Transmembrane</keyword>
<dbReference type="GO" id="GO:0008961">
    <property type="term" value="F:phosphatidylglycerol-prolipoprotein diacylglyceryl transferase activity"/>
    <property type="evidence" value="ECO:0007669"/>
    <property type="project" value="InterPro"/>
</dbReference>
<organism evidence="8 9">
    <name type="scientific">Schwartzia succinivorans DSM 10502</name>
    <dbReference type="NCBI Taxonomy" id="1123243"/>
    <lineage>
        <taxon>Bacteria</taxon>
        <taxon>Bacillati</taxon>
        <taxon>Bacillota</taxon>
        <taxon>Negativicutes</taxon>
        <taxon>Selenomonadales</taxon>
        <taxon>Selenomonadaceae</taxon>
        <taxon>Schwartzia</taxon>
    </lineage>
</organism>
<evidence type="ECO:0000256" key="2">
    <source>
        <dbReference type="ARBA" id="ARBA00022475"/>
    </source>
</evidence>
<accession>A0A1M4T6X2</accession>
<dbReference type="EMBL" id="FQUG01000002">
    <property type="protein sequence ID" value="SHE40263.1"/>
    <property type="molecule type" value="Genomic_DNA"/>
</dbReference>
<feature type="transmembrane region" description="Helical" evidence="7">
    <location>
        <begin position="209"/>
        <end position="230"/>
    </location>
</feature>
<dbReference type="AlphaFoldDB" id="A0A1M4T6X2"/>
<dbReference type="STRING" id="1123243.SAMN02745190_00387"/>
<keyword evidence="6 7" id="KW-0472">Membrane</keyword>
<proteinExistence type="inferred from homology"/>
<evidence type="ECO:0000256" key="6">
    <source>
        <dbReference type="ARBA" id="ARBA00023136"/>
    </source>
</evidence>
<dbReference type="GO" id="GO:0005886">
    <property type="term" value="C:plasma membrane"/>
    <property type="evidence" value="ECO:0007669"/>
    <property type="project" value="InterPro"/>
</dbReference>
<dbReference type="PANTHER" id="PTHR30589">
    <property type="entry name" value="PROLIPOPROTEIN DIACYLGLYCERYL TRANSFERASE"/>
    <property type="match status" value="1"/>
</dbReference>
<evidence type="ECO:0000256" key="1">
    <source>
        <dbReference type="ARBA" id="ARBA00007150"/>
    </source>
</evidence>
<feature type="transmembrane region" description="Helical" evidence="7">
    <location>
        <begin position="177"/>
        <end position="197"/>
    </location>
</feature>